<sequence length="317" mass="35928">MTTVFTRTLVICKGSSKVERKIIICPEYSSYHVRLSTFGRFPLVSGVNVKTIAAAGFYYTGHGDVVRCYACDGGLKHWVPGDDPWQEHYRWFPDCPHLEQSNYRPLSGEVNAAENNKPKKTLSASTETTAPSEGLISTLDTMTIDEEKKKQQEYELDMNSPAVLAVLDHGYSKQAVQIAITELRQKGRDVLTAMSILDVLLSRDDIPNQIPKDDLGHPDMQHLDRKQETTEIEATEEISSKNGIALGEQKDTQLRFLIEENVMLTSRMTCKRCRKRNKSILVLPCTHFCLCEQCSMEVSLCPECWKPIHERVKTYIP</sequence>
<dbReference type="Pfam" id="PF13920">
    <property type="entry name" value="zf-C3HC4_3"/>
    <property type="match status" value="1"/>
</dbReference>
<dbReference type="PROSITE" id="PS01282">
    <property type="entry name" value="BIR_REPEAT_1"/>
    <property type="match status" value="1"/>
</dbReference>
<evidence type="ECO:0000313" key="8">
    <source>
        <dbReference type="Proteomes" id="UP001634394"/>
    </source>
</evidence>
<evidence type="ECO:0000256" key="5">
    <source>
        <dbReference type="SAM" id="MobiDB-lite"/>
    </source>
</evidence>
<evidence type="ECO:0000313" key="7">
    <source>
        <dbReference type="EMBL" id="KAL3882766.1"/>
    </source>
</evidence>
<dbReference type="InterPro" id="IPR050784">
    <property type="entry name" value="IAP"/>
</dbReference>
<proteinExistence type="inferred from homology"/>
<protein>
    <recommendedName>
        <fullName evidence="6">RING-type domain-containing protein</fullName>
    </recommendedName>
</protein>
<evidence type="ECO:0000259" key="6">
    <source>
        <dbReference type="PROSITE" id="PS50089"/>
    </source>
</evidence>
<dbReference type="PANTHER" id="PTHR10044">
    <property type="entry name" value="INHIBITOR OF APOPTOSIS"/>
    <property type="match status" value="1"/>
</dbReference>
<dbReference type="PANTHER" id="PTHR10044:SF139">
    <property type="entry name" value="DEATH-ASSOCIATED INHIBITOR OF APOPTOSIS 2"/>
    <property type="match status" value="1"/>
</dbReference>
<dbReference type="InterPro" id="IPR001841">
    <property type="entry name" value="Znf_RING"/>
</dbReference>
<keyword evidence="8" id="KW-1185">Reference proteome</keyword>
<accession>A0ABD3XAW5</accession>
<feature type="region of interest" description="Disordered" evidence="5">
    <location>
        <begin position="109"/>
        <end position="130"/>
    </location>
</feature>
<dbReference type="PROSITE" id="PS50089">
    <property type="entry name" value="ZF_RING_2"/>
    <property type="match status" value="1"/>
</dbReference>
<organism evidence="7 8">
    <name type="scientific">Sinanodonta woodiana</name>
    <name type="common">Chinese pond mussel</name>
    <name type="synonym">Anodonta woodiana</name>
    <dbReference type="NCBI Taxonomy" id="1069815"/>
    <lineage>
        <taxon>Eukaryota</taxon>
        <taxon>Metazoa</taxon>
        <taxon>Spiralia</taxon>
        <taxon>Lophotrochozoa</taxon>
        <taxon>Mollusca</taxon>
        <taxon>Bivalvia</taxon>
        <taxon>Autobranchia</taxon>
        <taxon>Heteroconchia</taxon>
        <taxon>Palaeoheterodonta</taxon>
        <taxon>Unionida</taxon>
        <taxon>Unionoidea</taxon>
        <taxon>Unionidae</taxon>
        <taxon>Unioninae</taxon>
        <taxon>Sinanodonta</taxon>
    </lineage>
</organism>
<dbReference type="Pfam" id="PF00653">
    <property type="entry name" value="BIR"/>
    <property type="match status" value="1"/>
</dbReference>
<dbReference type="InterPro" id="IPR013083">
    <property type="entry name" value="Znf_RING/FYVE/PHD"/>
</dbReference>
<keyword evidence="2 4" id="KW-0863">Zinc-finger</keyword>
<reference evidence="7 8" key="1">
    <citation type="submission" date="2024-11" db="EMBL/GenBank/DDBJ databases">
        <title>Chromosome-level genome assembly of the freshwater bivalve Anodonta woodiana.</title>
        <authorList>
            <person name="Chen X."/>
        </authorList>
    </citation>
    <scope>NUCLEOTIDE SEQUENCE [LARGE SCALE GENOMIC DNA]</scope>
    <source>
        <strain evidence="7">MN2024</strain>
        <tissue evidence="7">Gills</tissue>
    </source>
</reference>
<dbReference type="Proteomes" id="UP001634394">
    <property type="component" value="Unassembled WGS sequence"/>
</dbReference>
<evidence type="ECO:0000256" key="1">
    <source>
        <dbReference type="ARBA" id="ARBA00006672"/>
    </source>
</evidence>
<dbReference type="AlphaFoldDB" id="A0ABD3XAW5"/>
<dbReference type="SUPFAM" id="SSF57924">
    <property type="entry name" value="Inhibitor of apoptosis (IAP) repeat"/>
    <property type="match status" value="1"/>
</dbReference>
<gene>
    <name evidence="7" type="ORF">ACJMK2_029074</name>
</gene>
<comment type="similarity">
    <text evidence="1">Belongs to the IAP family.</text>
</comment>
<dbReference type="CDD" id="cd00022">
    <property type="entry name" value="BIR"/>
    <property type="match status" value="1"/>
</dbReference>
<dbReference type="GO" id="GO:0008270">
    <property type="term" value="F:zinc ion binding"/>
    <property type="evidence" value="ECO:0007669"/>
    <property type="project" value="UniProtKB-KW"/>
</dbReference>
<evidence type="ECO:0000256" key="2">
    <source>
        <dbReference type="ARBA" id="ARBA00022771"/>
    </source>
</evidence>
<keyword evidence="3" id="KW-0862">Zinc</keyword>
<keyword evidence="2 4" id="KW-0479">Metal-binding</keyword>
<dbReference type="Gene3D" id="1.10.8.10">
    <property type="entry name" value="DNA helicase RuvA subunit, C-terminal domain"/>
    <property type="match status" value="1"/>
</dbReference>
<feature type="domain" description="RING-type" evidence="6">
    <location>
        <begin position="270"/>
        <end position="304"/>
    </location>
</feature>
<evidence type="ECO:0000256" key="4">
    <source>
        <dbReference type="PROSITE-ProRule" id="PRU00175"/>
    </source>
</evidence>
<dbReference type="PROSITE" id="PS50143">
    <property type="entry name" value="BIR_REPEAT_2"/>
    <property type="match status" value="1"/>
</dbReference>
<dbReference type="Gene3D" id="1.10.1170.10">
    <property type="entry name" value="Inhibitor Of Apoptosis Protein (2mihbC-IAP-1), Chain A"/>
    <property type="match status" value="1"/>
</dbReference>
<comment type="caution">
    <text evidence="7">The sequence shown here is derived from an EMBL/GenBank/DDBJ whole genome shotgun (WGS) entry which is preliminary data.</text>
</comment>
<dbReference type="EMBL" id="JBJQND010000003">
    <property type="protein sequence ID" value="KAL3882766.1"/>
    <property type="molecule type" value="Genomic_DNA"/>
</dbReference>
<dbReference type="CDD" id="cd16649">
    <property type="entry name" value="mRING-HC-C3HC5_CGRF1-like"/>
    <property type="match status" value="1"/>
</dbReference>
<dbReference type="InterPro" id="IPR001370">
    <property type="entry name" value="BIR_rpt"/>
</dbReference>
<dbReference type="SMART" id="SM00238">
    <property type="entry name" value="BIR"/>
    <property type="match status" value="1"/>
</dbReference>
<name>A0ABD3XAW5_SINWO</name>
<dbReference type="Gene3D" id="3.30.40.10">
    <property type="entry name" value="Zinc/RING finger domain, C3HC4 (zinc finger)"/>
    <property type="match status" value="1"/>
</dbReference>
<evidence type="ECO:0000256" key="3">
    <source>
        <dbReference type="ARBA" id="ARBA00022833"/>
    </source>
</evidence>